<dbReference type="GeneTree" id="ENSGT00940000154558"/>
<reference evidence="13" key="2">
    <citation type="submission" date="2025-08" db="UniProtKB">
        <authorList>
            <consortium name="Ensembl"/>
        </authorList>
    </citation>
    <scope>IDENTIFICATION</scope>
    <source>
        <strain evidence="13">Glennie</strain>
    </source>
</reference>
<dbReference type="GO" id="GO:0016020">
    <property type="term" value="C:membrane"/>
    <property type="evidence" value="ECO:0007669"/>
    <property type="project" value="UniProtKB-SubCell"/>
</dbReference>
<dbReference type="GO" id="GO:0002223">
    <property type="term" value="P:stimulatory C-type lectin receptor signaling pathway"/>
    <property type="evidence" value="ECO:0000318"/>
    <property type="project" value="GO_Central"/>
</dbReference>
<dbReference type="InterPro" id="IPR016187">
    <property type="entry name" value="CTDL_fold"/>
</dbReference>
<name>A0A6I8PM87_ORNAN</name>
<dbReference type="GeneID" id="114817792"/>
<evidence type="ECO:0000256" key="5">
    <source>
        <dbReference type="ARBA" id="ARBA00022989"/>
    </source>
</evidence>
<evidence type="ECO:0000259" key="12">
    <source>
        <dbReference type="PROSITE" id="PS50041"/>
    </source>
</evidence>
<evidence type="ECO:0000256" key="1">
    <source>
        <dbReference type="ARBA" id="ARBA00004606"/>
    </source>
</evidence>
<keyword evidence="5 11" id="KW-1133">Transmembrane helix</keyword>
<sequence length="250" mass="27439">MTSPLSGLSDIKTDFPFSPWRIFAVTLGQVFMVLLVSIQLLQEKLMSTLESSNSADPHFLVTLRKGASPNNWEQTAPSNLGAQSASSLSSTDPSTALSTPGAQSTPSLPTTGSGTDCSCSPCPGNWVQFSMSCYQYSAEKEPWKESQQACKSQNSTLLHIDGLRELNFFKFFQLSGWIGLSRTGPDSSLKWEDETTYTRNLDKLKSALHKSLSFTKERKGGDCALYLNEKSISMEDCAIGKLHICERQVV</sequence>
<evidence type="ECO:0000256" key="4">
    <source>
        <dbReference type="ARBA" id="ARBA00022968"/>
    </source>
</evidence>
<feature type="domain" description="C-type lectin" evidence="12">
    <location>
        <begin position="129"/>
        <end position="246"/>
    </location>
</feature>
<dbReference type="SUPFAM" id="SSF56436">
    <property type="entry name" value="C-type lectin-like"/>
    <property type="match status" value="1"/>
</dbReference>
<dbReference type="GO" id="GO:0030246">
    <property type="term" value="F:carbohydrate binding"/>
    <property type="evidence" value="ECO:0007669"/>
    <property type="project" value="UniProtKB-KW"/>
</dbReference>
<dbReference type="Pfam" id="PF00059">
    <property type="entry name" value="Lectin_C"/>
    <property type="match status" value="1"/>
</dbReference>
<evidence type="ECO:0000313" key="13">
    <source>
        <dbReference type="Ensembl" id="ENSOANP00000053438.1"/>
    </source>
</evidence>
<reference evidence="13" key="3">
    <citation type="submission" date="2025-09" db="UniProtKB">
        <authorList>
            <consortium name="Ensembl"/>
        </authorList>
    </citation>
    <scope>IDENTIFICATION</scope>
    <source>
        <strain evidence="13">Glennie</strain>
    </source>
</reference>
<dbReference type="SMART" id="SM00034">
    <property type="entry name" value="CLECT"/>
    <property type="match status" value="1"/>
</dbReference>
<dbReference type="InterPro" id="IPR001304">
    <property type="entry name" value="C-type_lectin-like"/>
</dbReference>
<accession>A0A6I8PM87</accession>
<protein>
    <recommendedName>
        <fullName evidence="8">Natural killer cells antigen CD94</fullName>
    </recommendedName>
    <alternativeName>
        <fullName evidence="9">Killer cell lectin-like receptor subfamily D member 1</fullName>
    </alternativeName>
</protein>
<evidence type="ECO:0000256" key="6">
    <source>
        <dbReference type="ARBA" id="ARBA00023136"/>
    </source>
</evidence>
<dbReference type="GO" id="GO:0045954">
    <property type="term" value="P:positive regulation of natural killer cell mediated cytotoxicity"/>
    <property type="evidence" value="ECO:0000318"/>
    <property type="project" value="GO_Central"/>
</dbReference>
<evidence type="ECO:0000256" key="2">
    <source>
        <dbReference type="ARBA" id="ARBA00022692"/>
    </source>
</evidence>
<dbReference type="PANTHER" id="PTHR22800">
    <property type="entry name" value="C-TYPE LECTIN PROTEINS"/>
    <property type="match status" value="1"/>
</dbReference>
<dbReference type="Ensembl" id="ENSOANT00000056726.1">
    <property type="protein sequence ID" value="ENSOANP00000053438.1"/>
    <property type="gene ID" value="ENSOANG00000048317.1"/>
</dbReference>
<gene>
    <name evidence="13" type="primary">LOC114817792</name>
</gene>
<comment type="subcellular location">
    <subcellularLocation>
        <location evidence="1">Membrane</location>
        <topology evidence="1">Single-pass type II membrane protein</topology>
    </subcellularLocation>
</comment>
<dbReference type="PROSITE" id="PS50041">
    <property type="entry name" value="C_TYPE_LECTIN_2"/>
    <property type="match status" value="1"/>
</dbReference>
<dbReference type="AlphaFoldDB" id="A0A6I8PM87"/>
<evidence type="ECO:0000256" key="11">
    <source>
        <dbReference type="SAM" id="Phobius"/>
    </source>
</evidence>
<keyword evidence="3" id="KW-0430">Lectin</keyword>
<feature type="compositionally biased region" description="Low complexity" evidence="10">
    <location>
        <begin position="78"/>
        <end position="114"/>
    </location>
</feature>
<organism evidence="13 14">
    <name type="scientific">Ornithorhynchus anatinus</name>
    <name type="common">Duckbill platypus</name>
    <dbReference type="NCBI Taxonomy" id="9258"/>
    <lineage>
        <taxon>Eukaryota</taxon>
        <taxon>Metazoa</taxon>
        <taxon>Chordata</taxon>
        <taxon>Craniata</taxon>
        <taxon>Vertebrata</taxon>
        <taxon>Euteleostomi</taxon>
        <taxon>Mammalia</taxon>
        <taxon>Monotremata</taxon>
        <taxon>Ornithorhynchidae</taxon>
        <taxon>Ornithorhynchus</taxon>
    </lineage>
</organism>
<evidence type="ECO:0000256" key="3">
    <source>
        <dbReference type="ARBA" id="ARBA00022734"/>
    </source>
</evidence>
<proteinExistence type="predicted"/>
<feature type="transmembrane region" description="Helical" evidence="11">
    <location>
        <begin position="20"/>
        <end position="41"/>
    </location>
</feature>
<keyword evidence="6 11" id="KW-0472">Membrane</keyword>
<dbReference type="Proteomes" id="UP000002279">
    <property type="component" value="Chromosome 17"/>
</dbReference>
<keyword evidence="7" id="KW-0325">Glycoprotein</keyword>
<evidence type="ECO:0000313" key="14">
    <source>
        <dbReference type="Proteomes" id="UP000002279"/>
    </source>
</evidence>
<dbReference type="InterPro" id="IPR050919">
    <property type="entry name" value="NKG2/CD94_NK_receptors"/>
</dbReference>
<dbReference type="InterPro" id="IPR016186">
    <property type="entry name" value="C-type_lectin-like/link_sf"/>
</dbReference>
<evidence type="ECO:0000256" key="7">
    <source>
        <dbReference type="ARBA" id="ARBA00023180"/>
    </source>
</evidence>
<dbReference type="Bgee" id="ENSOANG00000048317">
    <property type="expression patterns" value="Expressed in ovary and 1 other cell type or tissue"/>
</dbReference>
<dbReference type="InParanoid" id="A0A6I8PM87"/>
<keyword evidence="14" id="KW-1185">Reference proteome</keyword>
<evidence type="ECO:0000256" key="9">
    <source>
        <dbReference type="ARBA" id="ARBA00041489"/>
    </source>
</evidence>
<dbReference type="InterPro" id="IPR033992">
    <property type="entry name" value="NKR-like_CTLD"/>
</dbReference>
<dbReference type="OrthoDB" id="441660at2759"/>
<keyword evidence="2 11" id="KW-0812">Transmembrane</keyword>
<keyword evidence="4" id="KW-0735">Signal-anchor</keyword>
<dbReference type="CDD" id="cd03593">
    <property type="entry name" value="CLECT_NK_receptors_like"/>
    <property type="match status" value="1"/>
</dbReference>
<evidence type="ECO:0000256" key="10">
    <source>
        <dbReference type="SAM" id="MobiDB-lite"/>
    </source>
</evidence>
<evidence type="ECO:0000256" key="8">
    <source>
        <dbReference type="ARBA" id="ARBA00041193"/>
    </source>
</evidence>
<reference evidence="13 14" key="1">
    <citation type="journal article" date="2008" name="Nature">
        <title>Genome analysis of the platypus reveals unique signatures of evolution.</title>
        <authorList>
            <person name="Warren W.C."/>
            <person name="Hillier L.W."/>
            <person name="Marshall Graves J.A."/>
            <person name="Birney E."/>
            <person name="Ponting C.P."/>
            <person name="Grutzner F."/>
            <person name="Belov K."/>
            <person name="Miller W."/>
            <person name="Clarke L."/>
            <person name="Chinwalla A.T."/>
            <person name="Yang S.P."/>
            <person name="Heger A."/>
            <person name="Locke D.P."/>
            <person name="Miethke P."/>
            <person name="Waters P.D."/>
            <person name="Veyrunes F."/>
            <person name="Fulton L."/>
            <person name="Fulton B."/>
            <person name="Graves T."/>
            <person name="Wallis J."/>
            <person name="Puente X.S."/>
            <person name="Lopez-Otin C."/>
            <person name="Ordonez G.R."/>
            <person name="Eichler E.E."/>
            <person name="Chen L."/>
            <person name="Cheng Z."/>
            <person name="Deakin J.E."/>
            <person name="Alsop A."/>
            <person name="Thompson K."/>
            <person name="Kirby P."/>
            <person name="Papenfuss A.T."/>
            <person name="Wakefield M.J."/>
            <person name="Olender T."/>
            <person name="Lancet D."/>
            <person name="Huttley G.A."/>
            <person name="Smit A.F."/>
            <person name="Pask A."/>
            <person name="Temple-Smith P."/>
            <person name="Batzer M.A."/>
            <person name="Walker J.A."/>
            <person name="Konkel M.K."/>
            <person name="Harris R.S."/>
            <person name="Whittington C.M."/>
            <person name="Wong E.S."/>
            <person name="Gemmell N.J."/>
            <person name="Buschiazzo E."/>
            <person name="Vargas Jentzsch I.M."/>
            <person name="Merkel A."/>
            <person name="Schmitz J."/>
            <person name="Zemann A."/>
            <person name="Churakov G."/>
            <person name="Kriegs J.O."/>
            <person name="Brosius J."/>
            <person name="Murchison E.P."/>
            <person name="Sachidanandam R."/>
            <person name="Smith C."/>
            <person name="Hannon G.J."/>
            <person name="Tsend-Ayush E."/>
            <person name="McMillan D."/>
            <person name="Attenborough R."/>
            <person name="Rens W."/>
            <person name="Ferguson-Smith M."/>
            <person name="Lefevre C.M."/>
            <person name="Sharp J.A."/>
            <person name="Nicholas K.R."/>
            <person name="Ray D.A."/>
            <person name="Kube M."/>
            <person name="Reinhardt R."/>
            <person name="Pringle T.H."/>
            <person name="Taylor J."/>
            <person name="Jones R.C."/>
            <person name="Nixon B."/>
            <person name="Dacheux J.L."/>
            <person name="Niwa H."/>
            <person name="Sekita Y."/>
            <person name="Huang X."/>
            <person name="Stark A."/>
            <person name="Kheradpour P."/>
            <person name="Kellis M."/>
            <person name="Flicek P."/>
            <person name="Chen Y."/>
            <person name="Webber C."/>
            <person name="Hardison R."/>
            <person name="Nelson J."/>
            <person name="Hallsworth-Pepin K."/>
            <person name="Delehaunty K."/>
            <person name="Markovic C."/>
            <person name="Minx P."/>
            <person name="Feng Y."/>
            <person name="Kremitzki C."/>
            <person name="Mitreva M."/>
            <person name="Glasscock J."/>
            <person name="Wylie T."/>
            <person name="Wohldmann P."/>
            <person name="Thiru P."/>
            <person name="Nhan M.N."/>
            <person name="Pohl C.S."/>
            <person name="Smith S.M."/>
            <person name="Hou S."/>
            <person name="Nefedov M."/>
            <person name="de Jong P.J."/>
            <person name="Renfree M.B."/>
            <person name="Mardis E.R."/>
            <person name="Wilson R.K."/>
        </authorList>
    </citation>
    <scope>NUCLEOTIDE SEQUENCE [LARGE SCALE GENOMIC DNA]</scope>
    <source>
        <strain evidence="13 14">Glennie</strain>
    </source>
</reference>
<dbReference type="PANTHER" id="PTHR22800:SF252">
    <property type="entry name" value="NATURAL KILLER CELLS ANTIGEN CD94"/>
    <property type="match status" value="1"/>
</dbReference>
<feature type="region of interest" description="Disordered" evidence="10">
    <location>
        <begin position="71"/>
        <end position="114"/>
    </location>
</feature>
<dbReference type="RefSeq" id="XP_039770421.1">
    <property type="nucleotide sequence ID" value="XM_039914487.1"/>
</dbReference>
<dbReference type="Gene3D" id="3.10.100.10">
    <property type="entry name" value="Mannose-Binding Protein A, subunit A"/>
    <property type="match status" value="1"/>
</dbReference>